<dbReference type="InterPro" id="IPR017978">
    <property type="entry name" value="GPCR_3_C"/>
</dbReference>
<reference evidence="15" key="2">
    <citation type="submission" date="2025-08" db="UniProtKB">
        <authorList>
            <consortium name="Ensembl"/>
        </authorList>
    </citation>
    <scope>IDENTIFICATION</scope>
</reference>
<keyword evidence="4 12" id="KW-0812">Transmembrane</keyword>
<dbReference type="Gene3D" id="3.40.50.2300">
    <property type="match status" value="2"/>
</dbReference>
<evidence type="ECO:0000256" key="2">
    <source>
        <dbReference type="ARBA" id="ARBA00007242"/>
    </source>
</evidence>
<dbReference type="InterPro" id="IPR004073">
    <property type="entry name" value="GPCR_3_vmron_rcpt_2"/>
</dbReference>
<dbReference type="PROSITE" id="PS50259">
    <property type="entry name" value="G_PROTEIN_RECEP_F3_4"/>
    <property type="match status" value="1"/>
</dbReference>
<dbReference type="InterPro" id="IPR028082">
    <property type="entry name" value="Peripla_BP_I"/>
</dbReference>
<feature type="chain" id="PRO_5025596948" description="G-protein coupled receptors family 3 profile domain-containing protein" evidence="13">
    <location>
        <begin position="27"/>
        <end position="882"/>
    </location>
</feature>
<sequence>MRKNICFNMLLFIVPLLFHLPHLVCKHTTSCTVHDLSRIPHEYYQPGHLIVGGLASHLFAAFDKEDFKERLTIHQRLNTHIVPKNYQHILALVFAVKEINENPKILPNITLGFHIYDSYFDERMTYWAALNLPSTLVPNYKCNNQKHLVAVIGGLDLDISVYLANILGIYKIPQLTYGSFSPEDAGQSQSTSFYKMVPNEAHQYTGIVELLLHFGWTWVGLLARESEGGERFIQALKPLLSQKGICLAFSETILKMIHLAEYYDMFPDLIQIYQAIMESKAKVVVFYGGIKSMLTLREIVAIGELENVTKTSVGKVWILTAQQDFTARTYQMNLDMQVFQGSLCFTVHSNVVKGFKAFLEVQNPFEENGNGFVKELWEQVFLCLFPNSNTEEQASGTCTGEEKLENLPSSGFEMSMTGHSYSLYNAVYATAHALHAMFLQTGGIVSANKERQMHHFMVTIFLPMQLHPFLRSVSFNNSAGETVSFGESWEVESGFDITNLVTFPNNSFVRVKVGRVDVEAIPGQQISIDDNRMVWHRSFHQMPPLSVCGPSCPPGSRKEKKEGEPFCCYNCAPCPQGKISTQKDMVDCVACPEDHYTNMKQSQCIPKTISFLSFKEPLGMSLALFALSLSLLTVVVLAIFIKHQDTPIVRANNRDLTYTLLTSLLLCFLCPLIFLSPPERVSCLLRQMAFGLVFTVTVSCVLAKTITVVLAFVATKPGSRMRKWVGKRLGSAIVFSCSLIQVGICAVWLGTSPPFPDSDMHSMMREIILGCNEGSVALFYCVLAYMGFLAIISFVVAFLARKLPESFNEAKFITFSMFLFCSVWISFVPVYLSTKGKYMVAVEIFSILASSAGLLGSIFAPKCYIIVLRPDLNSKDQLIKRK</sequence>
<dbReference type="Pfam" id="PF01094">
    <property type="entry name" value="ANF_receptor"/>
    <property type="match status" value="1"/>
</dbReference>
<keyword evidence="9" id="KW-0675">Receptor</keyword>
<evidence type="ECO:0000256" key="5">
    <source>
        <dbReference type="ARBA" id="ARBA00022729"/>
    </source>
</evidence>
<feature type="transmembrane region" description="Helical" evidence="12">
    <location>
        <begin position="618"/>
        <end position="641"/>
    </location>
</feature>
<evidence type="ECO:0000256" key="13">
    <source>
        <dbReference type="SAM" id="SignalP"/>
    </source>
</evidence>
<organism evidence="15 16">
    <name type="scientific">Podarcis muralis</name>
    <name type="common">Wall lizard</name>
    <name type="synonym">Lacerta muralis</name>
    <dbReference type="NCBI Taxonomy" id="64176"/>
    <lineage>
        <taxon>Eukaryota</taxon>
        <taxon>Metazoa</taxon>
        <taxon>Chordata</taxon>
        <taxon>Craniata</taxon>
        <taxon>Vertebrata</taxon>
        <taxon>Euteleostomi</taxon>
        <taxon>Lepidosauria</taxon>
        <taxon>Squamata</taxon>
        <taxon>Bifurcata</taxon>
        <taxon>Unidentata</taxon>
        <taxon>Episquamata</taxon>
        <taxon>Laterata</taxon>
        <taxon>Lacertibaenia</taxon>
        <taxon>Lacertidae</taxon>
        <taxon>Podarcis</taxon>
    </lineage>
</organism>
<dbReference type="SUPFAM" id="SSF53822">
    <property type="entry name" value="Periplasmic binding protein-like I"/>
    <property type="match status" value="1"/>
</dbReference>
<dbReference type="GO" id="GO:0004930">
    <property type="term" value="F:G protein-coupled receptor activity"/>
    <property type="evidence" value="ECO:0007669"/>
    <property type="project" value="UniProtKB-KW"/>
</dbReference>
<protein>
    <recommendedName>
        <fullName evidence="14">G-protein coupled receptors family 3 profile domain-containing protein</fullName>
    </recommendedName>
</protein>
<dbReference type="PRINTS" id="PR00248">
    <property type="entry name" value="GPCRMGR"/>
</dbReference>
<keyword evidence="10" id="KW-0325">Glycoprotein</keyword>
<feature type="transmembrane region" description="Helical" evidence="12">
    <location>
        <begin position="656"/>
        <end position="676"/>
    </location>
</feature>
<evidence type="ECO:0000256" key="10">
    <source>
        <dbReference type="ARBA" id="ARBA00023180"/>
    </source>
</evidence>
<proteinExistence type="inferred from homology"/>
<feature type="domain" description="G-protein coupled receptors family 3 profile" evidence="14">
    <location>
        <begin position="618"/>
        <end position="882"/>
    </location>
</feature>
<dbReference type="CDD" id="cd15283">
    <property type="entry name" value="7tmC_V2R_pheromone"/>
    <property type="match status" value="1"/>
</dbReference>
<dbReference type="Pfam" id="PF07562">
    <property type="entry name" value="NCD3G"/>
    <property type="match status" value="1"/>
</dbReference>
<dbReference type="InterPro" id="IPR038550">
    <property type="entry name" value="GPCR_3_9-Cys_sf"/>
</dbReference>
<keyword evidence="16" id="KW-1185">Reference proteome</keyword>
<dbReference type="InterPro" id="IPR001828">
    <property type="entry name" value="ANF_lig-bd_rcpt"/>
</dbReference>
<evidence type="ECO:0000256" key="8">
    <source>
        <dbReference type="ARBA" id="ARBA00023136"/>
    </source>
</evidence>
<dbReference type="GO" id="GO:0005886">
    <property type="term" value="C:plasma membrane"/>
    <property type="evidence" value="ECO:0007669"/>
    <property type="project" value="UniProtKB-SubCell"/>
</dbReference>
<dbReference type="PROSITE" id="PS00981">
    <property type="entry name" value="G_PROTEIN_RECEP_F3_3"/>
    <property type="match status" value="1"/>
</dbReference>
<name>A0A670IZW1_PODMU</name>
<dbReference type="InterPro" id="IPR000337">
    <property type="entry name" value="GPCR_3"/>
</dbReference>
<dbReference type="PRINTS" id="PR01535">
    <property type="entry name" value="VOMERONASL2R"/>
</dbReference>
<evidence type="ECO:0000256" key="3">
    <source>
        <dbReference type="ARBA" id="ARBA00022475"/>
    </source>
</evidence>
<accession>A0A670IZW1</accession>
<reference evidence="15 16" key="1">
    <citation type="journal article" date="2019" name="Proc. Natl. Acad. Sci. U.S.A.">
        <title>Regulatory changes in pterin and carotenoid genes underlie balanced color polymorphisms in the wall lizard.</title>
        <authorList>
            <person name="Andrade P."/>
            <person name="Pinho C."/>
            <person name="Perez I de Lanuza G."/>
            <person name="Afonso S."/>
            <person name="Brejcha J."/>
            <person name="Rubin C.J."/>
            <person name="Wallerman O."/>
            <person name="Pereira P."/>
            <person name="Sabatino S.J."/>
            <person name="Bellati A."/>
            <person name="Pellitteri-Rosa D."/>
            <person name="Bosakova Z."/>
            <person name="Bunikis I."/>
            <person name="Carretero M.A."/>
            <person name="Feiner N."/>
            <person name="Marsik P."/>
            <person name="Pauperio F."/>
            <person name="Salvi D."/>
            <person name="Soler L."/>
            <person name="While G.M."/>
            <person name="Uller T."/>
            <person name="Font E."/>
            <person name="Andersson L."/>
            <person name="Carneiro M."/>
        </authorList>
    </citation>
    <scope>NUCLEOTIDE SEQUENCE</scope>
</reference>
<comment type="subcellular location">
    <subcellularLocation>
        <location evidence="1">Cell membrane</location>
        <topology evidence="1">Multi-pass membrane protein</topology>
    </subcellularLocation>
</comment>
<keyword evidence="3" id="KW-1003">Cell membrane</keyword>
<evidence type="ECO:0000256" key="6">
    <source>
        <dbReference type="ARBA" id="ARBA00022989"/>
    </source>
</evidence>
<dbReference type="InterPro" id="IPR017979">
    <property type="entry name" value="GPCR_3_CS"/>
</dbReference>
<evidence type="ECO:0000313" key="15">
    <source>
        <dbReference type="Ensembl" id="ENSPMRP00000017773.1"/>
    </source>
</evidence>
<feature type="transmembrane region" description="Helical" evidence="12">
    <location>
        <begin position="733"/>
        <end position="755"/>
    </location>
</feature>
<dbReference type="PANTHER" id="PTHR24061:SF599">
    <property type="entry name" value="G-PROTEIN COUPLED RECEPTORS FAMILY 3 PROFILE DOMAIN-CONTAINING PROTEIN"/>
    <property type="match status" value="1"/>
</dbReference>
<evidence type="ECO:0000259" key="14">
    <source>
        <dbReference type="PROSITE" id="PS50259"/>
    </source>
</evidence>
<dbReference type="InterPro" id="IPR000068">
    <property type="entry name" value="GPCR_3_Ca_sens_rcpt-rel"/>
</dbReference>
<feature type="signal peptide" evidence="13">
    <location>
        <begin position="1"/>
        <end position="26"/>
    </location>
</feature>
<feature type="transmembrane region" description="Helical" evidence="12">
    <location>
        <begin position="688"/>
        <end position="713"/>
    </location>
</feature>
<keyword evidence="6 12" id="KW-1133">Transmembrane helix</keyword>
<dbReference type="GeneTree" id="ENSGT00950000182788"/>
<dbReference type="Ensembl" id="ENSPMRT00000018921.1">
    <property type="protein sequence ID" value="ENSPMRP00000017773.1"/>
    <property type="gene ID" value="ENSPMRG00000011734.1"/>
</dbReference>
<keyword evidence="8 12" id="KW-0472">Membrane</keyword>
<evidence type="ECO:0000256" key="4">
    <source>
        <dbReference type="ARBA" id="ARBA00022692"/>
    </source>
</evidence>
<keyword evidence="5 13" id="KW-0732">Signal</keyword>
<evidence type="ECO:0000313" key="16">
    <source>
        <dbReference type="Proteomes" id="UP000472272"/>
    </source>
</evidence>
<dbReference type="Pfam" id="PF00003">
    <property type="entry name" value="7tm_3"/>
    <property type="match status" value="1"/>
</dbReference>
<dbReference type="InterPro" id="IPR011500">
    <property type="entry name" value="GPCR_3_9-Cys_dom"/>
</dbReference>
<feature type="transmembrane region" description="Helical" evidence="12">
    <location>
        <begin position="812"/>
        <end position="832"/>
    </location>
</feature>
<evidence type="ECO:0000256" key="1">
    <source>
        <dbReference type="ARBA" id="ARBA00004651"/>
    </source>
</evidence>
<keyword evidence="11" id="KW-0807">Transducer</keyword>
<feature type="transmembrane region" description="Helical" evidence="12">
    <location>
        <begin position="775"/>
        <end position="800"/>
    </location>
</feature>
<dbReference type="OMA" id="MTHRECH"/>
<dbReference type="AlphaFoldDB" id="A0A670IZW1"/>
<dbReference type="PANTHER" id="PTHR24061">
    <property type="entry name" value="CALCIUM-SENSING RECEPTOR-RELATED"/>
    <property type="match status" value="1"/>
</dbReference>
<dbReference type="Gene3D" id="2.10.50.30">
    <property type="entry name" value="GPCR, family 3, nine cysteines domain"/>
    <property type="match status" value="1"/>
</dbReference>
<reference evidence="15" key="3">
    <citation type="submission" date="2025-09" db="UniProtKB">
        <authorList>
            <consortium name="Ensembl"/>
        </authorList>
    </citation>
    <scope>IDENTIFICATION</scope>
</reference>
<dbReference type="FunFam" id="2.10.50.30:FF:000002">
    <property type="entry name" value="Vomeronasal 2 receptor, h1"/>
    <property type="match status" value="1"/>
</dbReference>
<dbReference type="FunFam" id="3.40.50.2300:FF:000024">
    <property type="entry name" value="Vomeronasal 2, receptor 73"/>
    <property type="match status" value="1"/>
</dbReference>
<evidence type="ECO:0000256" key="7">
    <source>
        <dbReference type="ARBA" id="ARBA00023040"/>
    </source>
</evidence>
<feature type="transmembrane region" description="Helical" evidence="12">
    <location>
        <begin position="838"/>
        <end position="860"/>
    </location>
</feature>
<evidence type="ECO:0000256" key="11">
    <source>
        <dbReference type="ARBA" id="ARBA00023224"/>
    </source>
</evidence>
<keyword evidence="7" id="KW-0297">G-protein coupled receptor</keyword>
<comment type="similarity">
    <text evidence="2">Belongs to the G-protein coupled receptor 3 family.</text>
</comment>
<evidence type="ECO:0000256" key="12">
    <source>
        <dbReference type="SAM" id="Phobius"/>
    </source>
</evidence>
<dbReference type="Proteomes" id="UP000472272">
    <property type="component" value="Chromosome 13"/>
</dbReference>
<evidence type="ECO:0000256" key="9">
    <source>
        <dbReference type="ARBA" id="ARBA00023170"/>
    </source>
</evidence>